<evidence type="ECO:0000313" key="4">
    <source>
        <dbReference type="EMBL" id="EHM87999.1"/>
    </source>
</evidence>
<keyword evidence="5" id="KW-1185">Reference proteome</keyword>
<evidence type="ECO:0000256" key="1">
    <source>
        <dbReference type="SAM" id="MobiDB-lite"/>
    </source>
</evidence>
<reference evidence="4 5" key="1">
    <citation type="submission" date="2011-10" db="EMBL/GenBank/DDBJ databases">
        <title>The Genome Sequence of Actinomyces graevenitzii C83.</title>
        <authorList>
            <consortium name="The Broad Institute Genome Sequencing Platform"/>
            <consortium name="The Broad Institute Genome Sequencing Center for Infectious Disease"/>
            <person name="Earl A."/>
            <person name="Ward D."/>
            <person name="Feldgarden M."/>
            <person name="Gevers D."/>
            <person name="Sibley C.D."/>
            <person name="Field T.R."/>
            <person name="Grinwis M."/>
            <person name="Eshaghurshan C.S."/>
            <person name="Surette M.G."/>
            <person name="Young S.K."/>
            <person name="Zeng Q."/>
            <person name="Gargeya S."/>
            <person name="Fitzgerald M."/>
            <person name="Haas B."/>
            <person name="Abouelleil A."/>
            <person name="Alvarado L."/>
            <person name="Arachchi H.M."/>
            <person name="Berlin A."/>
            <person name="Brown A."/>
            <person name="Chapman S.B."/>
            <person name="Chen Z."/>
            <person name="Dunbar C."/>
            <person name="Freedman E."/>
            <person name="Gearin G."/>
            <person name="Goldberg J."/>
            <person name="Griggs A."/>
            <person name="Gujja S."/>
            <person name="Heiman D."/>
            <person name="Howarth C."/>
            <person name="Larson L."/>
            <person name="Lui A."/>
            <person name="MacDonald P.J.P."/>
            <person name="Montmayeur A."/>
            <person name="Murphy C."/>
            <person name="Neiman D."/>
            <person name="Pearson M."/>
            <person name="Priest M."/>
            <person name="Roberts A."/>
            <person name="Saif S."/>
            <person name="Shea T."/>
            <person name="Shenoy N."/>
            <person name="Sisk P."/>
            <person name="Stolte C."/>
            <person name="Sykes S."/>
            <person name="Wortman J."/>
            <person name="Nusbaum C."/>
            <person name="Birren B."/>
        </authorList>
    </citation>
    <scope>NUCLEOTIDE SEQUENCE [LARGE SCALE GENOMIC DNA]</scope>
    <source>
        <strain evidence="4 5">C83</strain>
    </source>
</reference>
<sequence>MANARSMATRVCGVLVLVLALTCSLFAVSAPAHGEDSMRTWVQINFDNSMAYVEIKTHINSNELTKSMCSKGSDYVKRLEADLGQRVYKLEIGHYDGVEVCSAYIVAISKEELSHTLIYGAEIIVEGNIVKIIGVTDPAYTGEIEYTIRFQNVETISYFGGEMEKHASIFVAKNEDFEVVASLTSHDSNEVPASDSNEIPARGDLTSSTPRFYRQLQSFYRLLWSIDLMRVLNTLLALILIVGAVAIFMCVKACFAKSVTSNEDLGPDAMPADANSGLPQKAPSPSENAGNAPPECR</sequence>
<feature type="signal peptide" evidence="3">
    <location>
        <begin position="1"/>
        <end position="34"/>
    </location>
</feature>
<dbReference type="Proteomes" id="UP000003822">
    <property type="component" value="Unassembled WGS sequence"/>
</dbReference>
<dbReference type="RefSeq" id="WP_005986339.1">
    <property type="nucleotide sequence ID" value="NZ_JH470338.1"/>
</dbReference>
<dbReference type="AlphaFoldDB" id="G9PFS6"/>
<evidence type="ECO:0000256" key="2">
    <source>
        <dbReference type="SAM" id="Phobius"/>
    </source>
</evidence>
<keyword evidence="2" id="KW-0472">Membrane</keyword>
<proteinExistence type="predicted"/>
<keyword evidence="2" id="KW-1133">Transmembrane helix</keyword>
<feature type="transmembrane region" description="Helical" evidence="2">
    <location>
        <begin position="231"/>
        <end position="251"/>
    </location>
</feature>
<evidence type="ECO:0000256" key="3">
    <source>
        <dbReference type="SAM" id="SignalP"/>
    </source>
</evidence>
<comment type="caution">
    <text evidence="4">The sequence shown here is derived from an EMBL/GenBank/DDBJ whole genome shotgun (WGS) entry which is preliminary data.</text>
</comment>
<evidence type="ECO:0000313" key="5">
    <source>
        <dbReference type="Proteomes" id="UP000003822"/>
    </source>
</evidence>
<keyword evidence="2" id="KW-0812">Transmembrane</keyword>
<dbReference type="HOGENOM" id="CLU_1006969_0_0_11"/>
<dbReference type="STRING" id="435830.HMPREF0045_01110"/>
<accession>G9PFS6</accession>
<dbReference type="EMBL" id="ACRN01000008">
    <property type="protein sequence ID" value="EHM87999.1"/>
    <property type="molecule type" value="Genomic_DNA"/>
</dbReference>
<gene>
    <name evidence="4" type="ORF">HMPREF0045_01110</name>
</gene>
<feature type="chain" id="PRO_5038542334" evidence="3">
    <location>
        <begin position="35"/>
        <end position="297"/>
    </location>
</feature>
<organism evidence="4 5">
    <name type="scientific">Actinomyces graevenitzii C83</name>
    <dbReference type="NCBI Taxonomy" id="435830"/>
    <lineage>
        <taxon>Bacteria</taxon>
        <taxon>Bacillati</taxon>
        <taxon>Actinomycetota</taxon>
        <taxon>Actinomycetes</taxon>
        <taxon>Actinomycetales</taxon>
        <taxon>Actinomycetaceae</taxon>
        <taxon>Actinomyces</taxon>
    </lineage>
</organism>
<protein>
    <submittedName>
        <fullName evidence="4">Uncharacterized protein</fullName>
    </submittedName>
</protein>
<name>G9PFS6_9ACTO</name>
<feature type="region of interest" description="Disordered" evidence="1">
    <location>
        <begin position="265"/>
        <end position="297"/>
    </location>
</feature>
<keyword evidence="3" id="KW-0732">Signal</keyword>